<dbReference type="CDD" id="cd14858">
    <property type="entry name" value="TrmE_N"/>
    <property type="match status" value="1"/>
</dbReference>
<protein>
    <recommendedName>
        <fullName evidence="10">tRNA modification GTPase MnmE</fullName>
        <ecNumber evidence="10">3.6.-.-</ecNumber>
    </recommendedName>
</protein>
<comment type="similarity">
    <text evidence="1 10 11">Belongs to the TRAFAC class TrmE-Era-EngA-EngB-Septin-like GTPase superfamily. TrmE GTPase family.</text>
</comment>
<evidence type="ECO:0000259" key="12">
    <source>
        <dbReference type="PROSITE" id="PS51709"/>
    </source>
</evidence>
<keyword evidence="3 10" id="KW-0819">tRNA processing</keyword>
<dbReference type="GO" id="GO:0005829">
    <property type="term" value="C:cytosol"/>
    <property type="evidence" value="ECO:0007669"/>
    <property type="project" value="TreeGrafter"/>
</dbReference>
<keyword evidence="14" id="KW-1185">Reference proteome</keyword>
<dbReference type="GO" id="GO:0030488">
    <property type="term" value="P:tRNA methylation"/>
    <property type="evidence" value="ECO:0007669"/>
    <property type="project" value="TreeGrafter"/>
</dbReference>
<feature type="binding site" evidence="10">
    <location>
        <position position="295"/>
    </location>
    <ligand>
        <name>K(+)</name>
        <dbReference type="ChEBI" id="CHEBI:29103"/>
    </ligand>
</feature>
<feature type="binding site" evidence="10">
    <location>
        <begin position="318"/>
        <end position="321"/>
    </location>
    <ligand>
        <name>GTP</name>
        <dbReference type="ChEBI" id="CHEBI:37565"/>
    </ligand>
</feature>
<feature type="binding site" evidence="10">
    <location>
        <position position="507"/>
    </location>
    <ligand>
        <name>(6S)-5-formyl-5,6,7,8-tetrahydrofolate</name>
        <dbReference type="ChEBI" id="CHEBI:57457"/>
    </ligand>
</feature>
<dbReference type="PROSITE" id="PS51709">
    <property type="entry name" value="G_TRME"/>
    <property type="match status" value="1"/>
</dbReference>
<dbReference type="Gene3D" id="3.30.1360.120">
    <property type="entry name" value="Probable tRNA modification gtpase trme, domain 1"/>
    <property type="match status" value="1"/>
</dbReference>
<comment type="caution">
    <text evidence="10">Lacks conserved residue(s) required for the propagation of feature annotation.</text>
</comment>
<dbReference type="GO" id="GO:0002098">
    <property type="term" value="P:tRNA wobble uridine modification"/>
    <property type="evidence" value="ECO:0007669"/>
    <property type="project" value="TreeGrafter"/>
</dbReference>
<comment type="cofactor">
    <cofactor evidence="10">
        <name>K(+)</name>
        <dbReference type="ChEBI" id="CHEBI:29103"/>
    </cofactor>
    <text evidence="10">Binds 1 potassium ion per subunit.</text>
</comment>
<dbReference type="PANTHER" id="PTHR42714:SF2">
    <property type="entry name" value="TRNA MODIFICATION GTPASE GTPBP3, MITOCHONDRIAL"/>
    <property type="match status" value="1"/>
</dbReference>
<gene>
    <name evidence="10" type="primary">mnmE</name>
    <name evidence="10 13" type="synonym">trmE</name>
    <name evidence="13" type="ORF">NITHO_2610014</name>
</gene>
<evidence type="ECO:0000256" key="1">
    <source>
        <dbReference type="ARBA" id="ARBA00011043"/>
    </source>
</evidence>
<dbReference type="FunFam" id="3.30.1360.120:FF:000003">
    <property type="entry name" value="tRNA modification GTPase MnmE"/>
    <property type="match status" value="1"/>
</dbReference>
<feature type="binding site" evidence="10">
    <location>
        <position position="278"/>
    </location>
    <ligand>
        <name>Mg(2+)</name>
        <dbReference type="ChEBI" id="CHEBI:18420"/>
    </ligand>
</feature>
<dbReference type="GO" id="GO:0042802">
    <property type="term" value="F:identical protein binding"/>
    <property type="evidence" value="ECO:0007669"/>
    <property type="project" value="UniProtKB-ARBA"/>
</dbReference>
<dbReference type="InterPro" id="IPR027417">
    <property type="entry name" value="P-loop_NTPase"/>
</dbReference>
<keyword evidence="5 10" id="KW-0547">Nucleotide-binding</keyword>
<dbReference type="InterPro" id="IPR005225">
    <property type="entry name" value="Small_GTP-bd"/>
</dbReference>
<evidence type="ECO:0000256" key="8">
    <source>
        <dbReference type="ARBA" id="ARBA00022958"/>
    </source>
</evidence>
<comment type="function">
    <text evidence="10">Exhibits a very high intrinsic GTPase hydrolysis rate. Involved in the addition of a carboxymethylaminomethyl (cmnm) group at the wobble position (U34) of certain tRNAs, forming tRNA-cmnm(5)s(2)U34.</text>
</comment>
<evidence type="ECO:0000256" key="9">
    <source>
        <dbReference type="ARBA" id="ARBA00023134"/>
    </source>
</evidence>
<dbReference type="FunFam" id="3.40.50.300:FF:000494">
    <property type="entry name" value="tRNA modification GTPase MnmE"/>
    <property type="match status" value="1"/>
</dbReference>
<feature type="domain" description="TrmE-type G" evidence="12">
    <location>
        <begin position="264"/>
        <end position="429"/>
    </location>
</feature>
<dbReference type="CDD" id="cd04164">
    <property type="entry name" value="trmE"/>
    <property type="match status" value="1"/>
</dbReference>
<dbReference type="GO" id="GO:0046872">
    <property type="term" value="F:metal ion binding"/>
    <property type="evidence" value="ECO:0007669"/>
    <property type="project" value="UniProtKB-KW"/>
</dbReference>
<dbReference type="InterPro" id="IPR025867">
    <property type="entry name" value="MnmE_helical"/>
</dbReference>
<dbReference type="GO" id="GO:0003924">
    <property type="term" value="F:GTPase activity"/>
    <property type="evidence" value="ECO:0007669"/>
    <property type="project" value="UniProtKB-UniRule"/>
</dbReference>
<dbReference type="InterPro" id="IPR006073">
    <property type="entry name" value="GTP-bd"/>
</dbReference>
<evidence type="ECO:0000256" key="11">
    <source>
        <dbReference type="RuleBase" id="RU003313"/>
    </source>
</evidence>
<dbReference type="Proteomes" id="UP000004221">
    <property type="component" value="Unassembled WGS sequence"/>
</dbReference>
<keyword evidence="9 10" id="KW-0342">GTP-binding</keyword>
<dbReference type="NCBIfam" id="TIGR00450">
    <property type="entry name" value="mnmE_trmE_thdF"/>
    <property type="match status" value="1"/>
</dbReference>
<sequence length="507" mass="55159">MPPRTSFERYHRPGDPAANAVDPFHHALLTRQPVEIPRNTIHMYDDTIAAIATPVGDGGIGVIRISGDRSPEIASRLFQRGKRFRPVDVRALRSHHLYYGHIVDPSTARVVDEVLLARMGAPRSYTSEEVVEISCHGGPAALREILRLILSHGARQAEPGEFTLRAFLNGRIDLSQAEAVMAVVSARTSESLHLAVEELRGRLTGRLGPARDALIEALAFLDASADFPEDEIPPMDLTTTLGQAITALERVVSASRIGVLYREGIQIAIVGRPNVGKSSLLNTLLRTERAIVTDIAGTTRDVITETINLRGIPATLVDTAGIAETADVIERIGIDRSRRAVDTAGMILFVLDGSQPVTDDDRRVADLLEPCARDDAGRIIIVFNKRDLPAKQTHQEIRERLPGSPVVEISTVTRAGIDRLEDVLYACLIARAGEAAEPAMVTMRQQQALRRALESTQAALRALGEAVPLDLVAVDVREALDAIGEVTGERVSESVLNEIFSRFCIGK</sequence>
<dbReference type="InterPro" id="IPR018948">
    <property type="entry name" value="GTP-bd_TrmE_N"/>
</dbReference>
<dbReference type="InterPro" id="IPR027266">
    <property type="entry name" value="TrmE/GcvT-like"/>
</dbReference>
<dbReference type="Pfam" id="PF12631">
    <property type="entry name" value="MnmE_helical"/>
    <property type="match status" value="1"/>
</dbReference>
<dbReference type="GO" id="GO:0005525">
    <property type="term" value="F:GTP binding"/>
    <property type="evidence" value="ECO:0007669"/>
    <property type="project" value="UniProtKB-UniRule"/>
</dbReference>
<keyword evidence="2 10" id="KW-0963">Cytoplasm</keyword>
<keyword evidence="7 10" id="KW-0460">Magnesium</keyword>
<evidence type="ECO:0000256" key="7">
    <source>
        <dbReference type="ARBA" id="ARBA00022842"/>
    </source>
</evidence>
<feature type="binding site" evidence="10">
    <location>
        <position position="64"/>
    </location>
    <ligand>
        <name>(6S)-5-formyl-5,6,7,8-tetrahydrofolate</name>
        <dbReference type="ChEBI" id="CHEBI:57457"/>
    </ligand>
</feature>
<dbReference type="PANTHER" id="PTHR42714">
    <property type="entry name" value="TRNA MODIFICATION GTPASE GTPBP3"/>
    <property type="match status" value="1"/>
</dbReference>
<evidence type="ECO:0000313" key="14">
    <source>
        <dbReference type="Proteomes" id="UP000004221"/>
    </source>
</evidence>
<dbReference type="InterPro" id="IPR031168">
    <property type="entry name" value="G_TrmE"/>
</dbReference>
<dbReference type="Gene3D" id="3.40.50.300">
    <property type="entry name" value="P-loop containing nucleotide triphosphate hydrolases"/>
    <property type="match status" value="1"/>
</dbReference>
<dbReference type="Pfam" id="PF01926">
    <property type="entry name" value="MMR_HSR1"/>
    <property type="match status" value="1"/>
</dbReference>
<feature type="binding site" evidence="10">
    <location>
        <position position="274"/>
    </location>
    <ligand>
        <name>K(+)</name>
        <dbReference type="ChEBI" id="CHEBI:29103"/>
    </ligand>
</feature>
<evidence type="ECO:0000256" key="5">
    <source>
        <dbReference type="ARBA" id="ARBA00022741"/>
    </source>
</evidence>
<proteinExistence type="inferred from homology"/>
<dbReference type="Gene3D" id="1.20.120.430">
    <property type="entry name" value="tRNA modification GTPase MnmE domain 2"/>
    <property type="match status" value="1"/>
</dbReference>
<dbReference type="NCBIfam" id="TIGR00231">
    <property type="entry name" value="small_GTP"/>
    <property type="match status" value="1"/>
</dbReference>
<evidence type="ECO:0000256" key="10">
    <source>
        <dbReference type="HAMAP-Rule" id="MF_00379"/>
    </source>
</evidence>
<feature type="binding site" evidence="10">
    <location>
        <position position="299"/>
    </location>
    <ligand>
        <name>Mg(2+)</name>
        <dbReference type="ChEBI" id="CHEBI:18420"/>
    </ligand>
</feature>
<dbReference type="PRINTS" id="PR00326">
    <property type="entry name" value="GTP1OBG"/>
</dbReference>
<accession>I4EG90</accession>
<name>I4EG90_9BACT</name>
<comment type="caution">
    <text evidence="13">The sequence shown here is derived from an EMBL/GenBank/DDBJ whole genome shotgun (WGS) entry which is preliminary data.</text>
</comment>
<evidence type="ECO:0000256" key="3">
    <source>
        <dbReference type="ARBA" id="ARBA00022694"/>
    </source>
</evidence>
<organism evidence="13 14">
    <name type="scientific">Nitrolancea hollandica Lb</name>
    <dbReference type="NCBI Taxonomy" id="1129897"/>
    <lineage>
        <taxon>Bacteria</taxon>
        <taxon>Pseudomonadati</taxon>
        <taxon>Thermomicrobiota</taxon>
        <taxon>Thermomicrobia</taxon>
        <taxon>Sphaerobacterales</taxon>
        <taxon>Sphaerobacterineae</taxon>
        <taxon>Sphaerobacteraceae</taxon>
        <taxon>Nitrolancea</taxon>
    </lineage>
</organism>
<dbReference type="EMBL" id="CAGS01000181">
    <property type="protein sequence ID" value="CCF83702.1"/>
    <property type="molecule type" value="Genomic_DNA"/>
</dbReference>
<dbReference type="Pfam" id="PF10396">
    <property type="entry name" value="TrmE_N"/>
    <property type="match status" value="1"/>
</dbReference>
<dbReference type="InterPro" id="IPR004520">
    <property type="entry name" value="GTPase_MnmE"/>
</dbReference>
<reference evidence="13 14" key="1">
    <citation type="journal article" date="2012" name="ISME J.">
        <title>Nitrification expanded: discovery, physiology and genomics of a nitrite-oxidizing bacterium from the phylum Chloroflexi.</title>
        <authorList>
            <person name="Sorokin D.Y."/>
            <person name="Lucker S."/>
            <person name="Vejmelkova D."/>
            <person name="Kostrikina N.A."/>
            <person name="Kleerebezem R."/>
            <person name="Rijpstra W.I."/>
            <person name="Damste J.S."/>
            <person name="Le Paslier D."/>
            <person name="Muyzer G."/>
            <person name="Wagner M."/>
            <person name="van Loosdrecht M.C."/>
            <person name="Daims H."/>
        </authorList>
    </citation>
    <scope>NUCLEOTIDE SEQUENCE [LARGE SCALE GENOMIC DNA]</scope>
    <source>
        <strain evidence="14">none</strain>
    </source>
</reference>
<dbReference type="EC" id="3.6.-.-" evidence="10"/>
<feature type="binding site" evidence="10">
    <location>
        <position position="298"/>
    </location>
    <ligand>
        <name>K(+)</name>
        <dbReference type="ChEBI" id="CHEBI:29103"/>
    </ligand>
</feature>
<comment type="subunit">
    <text evidence="10">Homodimer. Heterotetramer of two MnmE and two MnmG subunits.</text>
</comment>
<feature type="binding site" evidence="10">
    <location>
        <position position="171"/>
    </location>
    <ligand>
        <name>(6S)-5-formyl-5,6,7,8-tetrahydrofolate</name>
        <dbReference type="ChEBI" id="CHEBI:57457"/>
    </ligand>
</feature>
<evidence type="ECO:0000256" key="4">
    <source>
        <dbReference type="ARBA" id="ARBA00022723"/>
    </source>
</evidence>
<evidence type="ECO:0000256" key="2">
    <source>
        <dbReference type="ARBA" id="ARBA00022490"/>
    </source>
</evidence>
<feature type="binding site" evidence="10">
    <location>
        <position position="293"/>
    </location>
    <ligand>
        <name>K(+)</name>
        <dbReference type="ChEBI" id="CHEBI:29103"/>
    </ligand>
</feature>
<comment type="subcellular location">
    <subcellularLocation>
        <location evidence="10">Cytoplasm</location>
    </subcellularLocation>
</comment>
<feature type="binding site" evidence="10">
    <location>
        <begin position="293"/>
        <end position="299"/>
    </location>
    <ligand>
        <name>GTP</name>
        <dbReference type="ChEBI" id="CHEBI:37565"/>
    </ligand>
</feature>
<feature type="binding site" evidence="10">
    <location>
        <begin position="274"/>
        <end position="279"/>
    </location>
    <ligand>
        <name>GTP</name>
        <dbReference type="ChEBI" id="CHEBI:37565"/>
    </ligand>
</feature>
<evidence type="ECO:0000313" key="13">
    <source>
        <dbReference type="EMBL" id="CCF83702.1"/>
    </source>
</evidence>
<dbReference type="InterPro" id="IPR027368">
    <property type="entry name" value="MnmE_dom2"/>
</dbReference>
<keyword evidence="8 10" id="KW-0630">Potassium</keyword>
<dbReference type="SUPFAM" id="SSF52540">
    <property type="entry name" value="P-loop containing nucleoside triphosphate hydrolases"/>
    <property type="match status" value="1"/>
</dbReference>
<keyword evidence="4 10" id="KW-0479">Metal-binding</keyword>
<feature type="binding site" evidence="10">
    <location>
        <position position="132"/>
    </location>
    <ligand>
        <name>(6S)-5-formyl-5,6,7,8-tetrahydrofolate</name>
        <dbReference type="ChEBI" id="CHEBI:57457"/>
    </ligand>
</feature>
<keyword evidence="6 10" id="KW-0378">Hydrolase</keyword>
<dbReference type="AlphaFoldDB" id="I4EG90"/>
<dbReference type="HAMAP" id="MF_00379">
    <property type="entry name" value="GTPase_MnmE"/>
    <property type="match status" value="1"/>
</dbReference>
<evidence type="ECO:0000256" key="6">
    <source>
        <dbReference type="ARBA" id="ARBA00022801"/>
    </source>
</evidence>